<keyword evidence="4" id="KW-1185">Reference proteome</keyword>
<comment type="caution">
    <text evidence="3">The sequence shown here is derived from an EMBL/GenBank/DDBJ whole genome shotgun (WGS) entry which is preliminary data.</text>
</comment>
<protein>
    <recommendedName>
        <fullName evidence="2">SusE outer membrane protein domain-containing protein</fullName>
    </recommendedName>
</protein>
<dbReference type="InterPro" id="IPR025970">
    <property type="entry name" value="SusE"/>
</dbReference>
<reference evidence="3 4" key="1">
    <citation type="submission" date="2018-07" db="EMBL/GenBank/DDBJ databases">
        <title>Leeuwenhoekiella genomics.</title>
        <authorList>
            <person name="Tahon G."/>
            <person name="Willems A."/>
        </authorList>
    </citation>
    <scope>NUCLEOTIDE SEQUENCE [LARGE SCALE GENOMIC DNA]</scope>
    <source>
        <strain evidence="3 4">LMG 29608</strain>
    </source>
</reference>
<accession>A0A4Q0NVA9</accession>
<dbReference type="Gene3D" id="2.60.40.3620">
    <property type="match status" value="3"/>
</dbReference>
<gene>
    <name evidence="3" type="ORF">DSM02_3383</name>
</gene>
<dbReference type="EMBL" id="QOVK01000021">
    <property type="protein sequence ID" value="RXG14781.1"/>
    <property type="molecule type" value="Genomic_DNA"/>
</dbReference>
<dbReference type="Proteomes" id="UP000289859">
    <property type="component" value="Unassembled WGS sequence"/>
</dbReference>
<evidence type="ECO:0000259" key="2">
    <source>
        <dbReference type="Pfam" id="PF14292"/>
    </source>
</evidence>
<evidence type="ECO:0000256" key="1">
    <source>
        <dbReference type="SAM" id="SignalP"/>
    </source>
</evidence>
<feature type="signal peptide" evidence="1">
    <location>
        <begin position="1"/>
        <end position="19"/>
    </location>
</feature>
<dbReference type="AlphaFoldDB" id="A0A4Q0NVA9"/>
<dbReference type="Pfam" id="PF14292">
    <property type="entry name" value="SusE"/>
    <property type="match status" value="1"/>
</dbReference>
<name>A0A4Q0NVA9_9FLAO</name>
<feature type="domain" description="SusE outer membrane protein" evidence="2">
    <location>
        <begin position="42"/>
        <end position="135"/>
    </location>
</feature>
<sequence>MKNYMNKFLFLLAVVFLFAACEDDAELTKLATVNFTENPLATPDAILLTQEEAIQAAVTVSWDAITFPIEAPVIYSLQFDVATDTIGDQAWANGVTVVAGSEVFSKSFIGSEINDIAKDLGLEAGVESTVLLRVQAYLDRTIFSSAIGMQVTPYTTIIPNTSLYLPGSYSDWNADTANTISATATSGVFKGVFTLSDADKLEFKIALDLDSETVYGGDDNGNLVLDGANLKLPAAGTYQINVDLNTLKWSATPYSWGIIGPATPQGWGADTDMFYDTTNQVWKYVGYLQTGAMKWRLNDDWATNYGPQNNDDGIAYLDDPGAYTVTASSVYEVTFKVNEDPATATYSINTVNWGIIGDATPAGWDADTDMTFNSTGGFWEITADLVPGALKFRRDDSWPNNYGPRNSTDGILYYDDPGAHGVNEAGTYYITFTVDATNPEMANYTIEKLN</sequence>
<keyword evidence="1" id="KW-0732">Signal</keyword>
<feature type="chain" id="PRO_5020591906" description="SusE outer membrane protein domain-containing protein" evidence="1">
    <location>
        <begin position="20"/>
        <end position="450"/>
    </location>
</feature>
<dbReference type="RefSeq" id="WP_128766665.1">
    <property type="nucleotide sequence ID" value="NZ_JBHUOO010000009.1"/>
</dbReference>
<proteinExistence type="predicted"/>
<evidence type="ECO:0000313" key="4">
    <source>
        <dbReference type="Proteomes" id="UP000289859"/>
    </source>
</evidence>
<dbReference type="GO" id="GO:0019867">
    <property type="term" value="C:outer membrane"/>
    <property type="evidence" value="ECO:0007669"/>
    <property type="project" value="InterPro"/>
</dbReference>
<organism evidence="3 4">
    <name type="scientific">Leeuwenhoekiella polynyae</name>
    <dbReference type="NCBI Taxonomy" id="1550906"/>
    <lineage>
        <taxon>Bacteria</taxon>
        <taxon>Pseudomonadati</taxon>
        <taxon>Bacteroidota</taxon>
        <taxon>Flavobacteriia</taxon>
        <taxon>Flavobacteriales</taxon>
        <taxon>Flavobacteriaceae</taxon>
        <taxon>Leeuwenhoekiella</taxon>
    </lineage>
</organism>
<dbReference type="OrthoDB" id="975117at2"/>
<evidence type="ECO:0000313" key="3">
    <source>
        <dbReference type="EMBL" id="RXG14781.1"/>
    </source>
</evidence>
<dbReference type="GO" id="GO:2001070">
    <property type="term" value="F:starch binding"/>
    <property type="evidence" value="ECO:0007669"/>
    <property type="project" value="InterPro"/>
</dbReference>
<dbReference type="PROSITE" id="PS51257">
    <property type="entry name" value="PROKAR_LIPOPROTEIN"/>
    <property type="match status" value="1"/>
</dbReference>